<name>A0A1H7P871_9BACT</name>
<evidence type="ECO:0000313" key="1">
    <source>
        <dbReference type="EMBL" id="SEL32010.1"/>
    </source>
</evidence>
<keyword evidence="2" id="KW-1185">Reference proteome</keyword>
<protein>
    <submittedName>
        <fullName evidence="1">Uncharacterized protein</fullName>
    </submittedName>
</protein>
<gene>
    <name evidence="1" type="ORF">SAMN04488505_10224</name>
</gene>
<accession>A0A1H7P871</accession>
<reference evidence="1 2" key="1">
    <citation type="submission" date="2016-10" db="EMBL/GenBank/DDBJ databases">
        <authorList>
            <person name="de Groot N.N."/>
        </authorList>
    </citation>
    <scope>NUCLEOTIDE SEQUENCE [LARGE SCALE GENOMIC DNA]</scope>
    <source>
        <strain evidence="1 2">DSM 21039</strain>
    </source>
</reference>
<organism evidence="1 2">
    <name type="scientific">Chitinophaga rupis</name>
    <dbReference type="NCBI Taxonomy" id="573321"/>
    <lineage>
        <taxon>Bacteria</taxon>
        <taxon>Pseudomonadati</taxon>
        <taxon>Bacteroidota</taxon>
        <taxon>Chitinophagia</taxon>
        <taxon>Chitinophagales</taxon>
        <taxon>Chitinophagaceae</taxon>
        <taxon>Chitinophaga</taxon>
    </lineage>
</organism>
<dbReference type="AlphaFoldDB" id="A0A1H7P871"/>
<dbReference type="Proteomes" id="UP000198984">
    <property type="component" value="Unassembled WGS sequence"/>
</dbReference>
<evidence type="ECO:0000313" key="2">
    <source>
        <dbReference type="Proteomes" id="UP000198984"/>
    </source>
</evidence>
<dbReference type="STRING" id="573321.SAMN04488505_10224"/>
<proteinExistence type="predicted"/>
<sequence>MMKTSVLSLTGMLVFITACQKTEQVKLTSIQKTSNLLVHQETTLDSTSRIFAVDPTTPFPISEETAAQTIEHSQDGTVTNYKITAHFSQMESKALPSFYTVEFGFGGTVRGVWSSTLEYTGWDQFTTWTYAQTQGTVSTDEIVTTIGTATETISGGGVTGVTKYRAEVKSSPAGANIFLSKITFSRY</sequence>
<dbReference type="PROSITE" id="PS51257">
    <property type="entry name" value="PROKAR_LIPOPROTEIN"/>
    <property type="match status" value="1"/>
</dbReference>
<dbReference type="EMBL" id="FOBB01000002">
    <property type="protein sequence ID" value="SEL32010.1"/>
    <property type="molecule type" value="Genomic_DNA"/>
</dbReference>